<evidence type="ECO:0000259" key="3">
    <source>
        <dbReference type="PROSITE" id="PS51203"/>
    </source>
</evidence>
<dbReference type="GO" id="GO:0005829">
    <property type="term" value="C:cytosol"/>
    <property type="evidence" value="ECO:0007669"/>
    <property type="project" value="TreeGrafter"/>
</dbReference>
<dbReference type="CDD" id="cd06465">
    <property type="entry name" value="p23_hB-ind1_like"/>
    <property type="match status" value="1"/>
</dbReference>
<dbReference type="Gene3D" id="2.60.40.790">
    <property type="match status" value="1"/>
</dbReference>
<dbReference type="GO" id="GO:0006457">
    <property type="term" value="P:protein folding"/>
    <property type="evidence" value="ECO:0007669"/>
    <property type="project" value="TreeGrafter"/>
</dbReference>
<feature type="region of interest" description="Disordered" evidence="2">
    <location>
        <begin position="176"/>
        <end position="203"/>
    </location>
</feature>
<organism evidence="4 5">
    <name type="scientific">Clydaea vesicula</name>
    <dbReference type="NCBI Taxonomy" id="447962"/>
    <lineage>
        <taxon>Eukaryota</taxon>
        <taxon>Fungi</taxon>
        <taxon>Fungi incertae sedis</taxon>
        <taxon>Chytridiomycota</taxon>
        <taxon>Chytridiomycota incertae sedis</taxon>
        <taxon>Chytridiomycetes</taxon>
        <taxon>Lobulomycetales</taxon>
        <taxon>Lobulomycetaceae</taxon>
        <taxon>Clydaea</taxon>
    </lineage>
</organism>
<sequence>MMSSTVNLSPEVSWAQRANEIYLTIHLSDTSDQKFDLTPKSLAFSSLSDKKNYSFKFNFYGEIDVDESVFNKSPRAITIVLKKKEKDAAWWPKLLEGAKPHFLKVDFTRWKDEDEEVEPENPEGMGGMPGMPGMGGMGGMPGMPGMGGMDFQKMMGGGAGMPDMAQMMAQMGMDKGMEKDMSNLDAPDSDDEEEAAAPTAEAI</sequence>
<accession>A0AAD5TYP0</accession>
<name>A0AAD5TYP0_9FUNG</name>
<protein>
    <recommendedName>
        <fullName evidence="3">CS domain-containing protein</fullName>
    </recommendedName>
</protein>
<dbReference type="InterPro" id="IPR008978">
    <property type="entry name" value="HSP20-like_chaperone"/>
</dbReference>
<dbReference type="InterPro" id="IPR007052">
    <property type="entry name" value="CS_dom"/>
</dbReference>
<reference evidence="4" key="1">
    <citation type="submission" date="2020-05" db="EMBL/GenBank/DDBJ databases">
        <title>Phylogenomic resolution of chytrid fungi.</title>
        <authorList>
            <person name="Stajich J.E."/>
            <person name="Amses K."/>
            <person name="Simmons R."/>
            <person name="Seto K."/>
            <person name="Myers J."/>
            <person name="Bonds A."/>
            <person name="Quandt C.A."/>
            <person name="Barry K."/>
            <person name="Liu P."/>
            <person name="Grigoriev I."/>
            <person name="Longcore J.E."/>
            <person name="James T.Y."/>
        </authorList>
    </citation>
    <scope>NUCLEOTIDE SEQUENCE</scope>
    <source>
        <strain evidence="4">JEL0476</strain>
    </source>
</reference>
<evidence type="ECO:0000256" key="2">
    <source>
        <dbReference type="SAM" id="MobiDB-lite"/>
    </source>
</evidence>
<evidence type="ECO:0000256" key="1">
    <source>
        <dbReference type="ARBA" id="ARBA00025733"/>
    </source>
</evidence>
<dbReference type="SUPFAM" id="SSF49764">
    <property type="entry name" value="HSP20-like chaperones"/>
    <property type="match status" value="1"/>
</dbReference>
<proteinExistence type="inferred from homology"/>
<dbReference type="Pfam" id="PF04969">
    <property type="entry name" value="CS"/>
    <property type="match status" value="1"/>
</dbReference>
<dbReference type="GO" id="GO:0005634">
    <property type="term" value="C:nucleus"/>
    <property type="evidence" value="ECO:0007669"/>
    <property type="project" value="TreeGrafter"/>
</dbReference>
<dbReference type="GO" id="GO:0051131">
    <property type="term" value="P:chaperone-mediated protein complex assembly"/>
    <property type="evidence" value="ECO:0007669"/>
    <property type="project" value="TreeGrafter"/>
</dbReference>
<evidence type="ECO:0000313" key="4">
    <source>
        <dbReference type="EMBL" id="KAJ3216055.1"/>
    </source>
</evidence>
<comment type="similarity">
    <text evidence="1">Belongs to the p23/wos2 family.</text>
</comment>
<evidence type="ECO:0000313" key="5">
    <source>
        <dbReference type="Proteomes" id="UP001211065"/>
    </source>
</evidence>
<dbReference type="GO" id="GO:0051087">
    <property type="term" value="F:protein-folding chaperone binding"/>
    <property type="evidence" value="ECO:0007669"/>
    <property type="project" value="TreeGrafter"/>
</dbReference>
<dbReference type="InterPro" id="IPR045250">
    <property type="entry name" value="p23-like"/>
</dbReference>
<dbReference type="GO" id="GO:0051879">
    <property type="term" value="F:Hsp90 protein binding"/>
    <property type="evidence" value="ECO:0007669"/>
    <property type="project" value="InterPro"/>
</dbReference>
<dbReference type="EMBL" id="JADGJW010000501">
    <property type="protein sequence ID" value="KAJ3216055.1"/>
    <property type="molecule type" value="Genomic_DNA"/>
</dbReference>
<dbReference type="PANTHER" id="PTHR22932:SF1">
    <property type="entry name" value="CO-CHAPERONE PROTEIN DAF-41"/>
    <property type="match status" value="1"/>
</dbReference>
<dbReference type="PROSITE" id="PS51203">
    <property type="entry name" value="CS"/>
    <property type="match status" value="1"/>
</dbReference>
<feature type="domain" description="CS" evidence="3">
    <location>
        <begin position="7"/>
        <end position="95"/>
    </location>
</feature>
<comment type="caution">
    <text evidence="4">The sequence shown here is derived from an EMBL/GenBank/DDBJ whole genome shotgun (WGS) entry which is preliminary data.</text>
</comment>
<dbReference type="AlphaFoldDB" id="A0AAD5TYP0"/>
<dbReference type="Proteomes" id="UP001211065">
    <property type="component" value="Unassembled WGS sequence"/>
</dbReference>
<dbReference type="PANTHER" id="PTHR22932">
    <property type="entry name" value="TELOMERASE-BINDING PROTEIN P23 HSP90 CO-CHAPERONE"/>
    <property type="match status" value="1"/>
</dbReference>
<gene>
    <name evidence="4" type="ORF">HK099_006083</name>
</gene>
<dbReference type="FunFam" id="2.60.40.790:FF:000013">
    <property type="entry name" value="Very-long-chain (3R)-3-hydroxyacyl-CoA dehydratase"/>
    <property type="match status" value="1"/>
</dbReference>
<keyword evidence="5" id="KW-1185">Reference proteome</keyword>